<keyword evidence="2" id="KW-0812">Transmembrane</keyword>
<dbReference type="InterPro" id="IPR050570">
    <property type="entry name" value="Cell_wall_metabolism_enzyme"/>
</dbReference>
<dbReference type="SUPFAM" id="SSF51261">
    <property type="entry name" value="Duplicated hybrid motif"/>
    <property type="match status" value="1"/>
</dbReference>
<feature type="transmembrane region" description="Helical" evidence="2">
    <location>
        <begin position="61"/>
        <end position="84"/>
    </location>
</feature>
<dbReference type="CDD" id="cd12797">
    <property type="entry name" value="M23_peptidase"/>
    <property type="match status" value="1"/>
</dbReference>
<accession>A0A1H4PAB3</accession>
<sequence>MTDTFETRHGASDDTPNAPATRRSLRAAQPKGRRATRSDSPAARSASAPSQRSSKRTVRSWASTAVVGLVVPGLFATMALPSYAQPEAADGQSSYALASESAQTLDASGVEPAMNLVRDIYSATTSEELAKAKAAAKAKADAAAAAKRARSSAGVTSRSYAPIAGAGEVRWPLPSGGTIGDGFMSRGGEHHGTDILIAGGTPIGAIADGVVVVSQESYGGYGVGVVIEHKIGGKTIRSTYGHMTYGSRQVAVGQHVSAGQVIGLVGSTGRSTANHLHIEITVNGSLVDPIAWLHANGA</sequence>
<proteinExistence type="predicted"/>
<evidence type="ECO:0000313" key="4">
    <source>
        <dbReference type="EMBL" id="SEC04386.1"/>
    </source>
</evidence>
<dbReference type="InterPro" id="IPR016047">
    <property type="entry name" value="M23ase_b-sheet_dom"/>
</dbReference>
<feature type="compositionally biased region" description="Low complexity" evidence="1">
    <location>
        <begin position="38"/>
        <end position="52"/>
    </location>
</feature>
<dbReference type="Gene3D" id="2.70.70.10">
    <property type="entry name" value="Glucose Permease (Domain IIA)"/>
    <property type="match status" value="1"/>
</dbReference>
<reference evidence="4 5" key="1">
    <citation type="submission" date="2016-10" db="EMBL/GenBank/DDBJ databases">
        <authorList>
            <person name="de Groot N.N."/>
        </authorList>
    </citation>
    <scope>NUCLEOTIDE SEQUENCE [LARGE SCALE GENOMIC DNA]</scope>
    <source>
        <strain evidence="4 5">DSM 21799</strain>
    </source>
</reference>
<dbReference type="InterPro" id="IPR011055">
    <property type="entry name" value="Dup_hybrid_motif"/>
</dbReference>
<dbReference type="RefSeq" id="WP_245723636.1">
    <property type="nucleotide sequence ID" value="NZ_FNRY01000001.1"/>
</dbReference>
<evidence type="ECO:0000313" key="5">
    <source>
        <dbReference type="Proteomes" id="UP000199183"/>
    </source>
</evidence>
<evidence type="ECO:0000256" key="2">
    <source>
        <dbReference type="SAM" id="Phobius"/>
    </source>
</evidence>
<evidence type="ECO:0000259" key="3">
    <source>
        <dbReference type="Pfam" id="PF01551"/>
    </source>
</evidence>
<keyword evidence="2" id="KW-1133">Transmembrane helix</keyword>
<dbReference type="STRING" id="640635.SAMN04489806_2448"/>
<protein>
    <submittedName>
        <fullName evidence="4">Peptidase family M23</fullName>
    </submittedName>
</protein>
<keyword evidence="5" id="KW-1185">Reference proteome</keyword>
<gene>
    <name evidence="4" type="ORF">SAMN04489806_2448</name>
</gene>
<organism evidence="4 5">
    <name type="scientific">Paramicrobacterium humi</name>
    <dbReference type="NCBI Taxonomy" id="640635"/>
    <lineage>
        <taxon>Bacteria</taxon>
        <taxon>Bacillati</taxon>
        <taxon>Actinomycetota</taxon>
        <taxon>Actinomycetes</taxon>
        <taxon>Micrococcales</taxon>
        <taxon>Microbacteriaceae</taxon>
        <taxon>Paramicrobacterium</taxon>
    </lineage>
</organism>
<dbReference type="PANTHER" id="PTHR21666">
    <property type="entry name" value="PEPTIDASE-RELATED"/>
    <property type="match status" value="1"/>
</dbReference>
<dbReference type="AlphaFoldDB" id="A0A1H4PAB3"/>
<feature type="region of interest" description="Disordered" evidence="1">
    <location>
        <begin position="1"/>
        <end position="59"/>
    </location>
</feature>
<evidence type="ECO:0000256" key="1">
    <source>
        <dbReference type="SAM" id="MobiDB-lite"/>
    </source>
</evidence>
<name>A0A1H4PAB3_9MICO</name>
<dbReference type="PANTHER" id="PTHR21666:SF270">
    <property type="entry name" value="MUREIN HYDROLASE ACTIVATOR ENVC"/>
    <property type="match status" value="1"/>
</dbReference>
<keyword evidence="2" id="KW-0472">Membrane</keyword>
<feature type="domain" description="M23ase beta-sheet core" evidence="3">
    <location>
        <begin position="189"/>
        <end position="289"/>
    </location>
</feature>
<dbReference type="EMBL" id="FNRY01000001">
    <property type="protein sequence ID" value="SEC04386.1"/>
    <property type="molecule type" value="Genomic_DNA"/>
</dbReference>
<dbReference type="Proteomes" id="UP000199183">
    <property type="component" value="Unassembled WGS sequence"/>
</dbReference>
<feature type="compositionally biased region" description="Basic and acidic residues" evidence="1">
    <location>
        <begin position="1"/>
        <end position="12"/>
    </location>
</feature>
<dbReference type="Pfam" id="PF01551">
    <property type="entry name" value="Peptidase_M23"/>
    <property type="match status" value="1"/>
</dbReference>
<dbReference type="GO" id="GO:0004222">
    <property type="term" value="F:metalloendopeptidase activity"/>
    <property type="evidence" value="ECO:0007669"/>
    <property type="project" value="TreeGrafter"/>
</dbReference>